<dbReference type="AlphaFoldDB" id="A0A840C7V2"/>
<comment type="similarity">
    <text evidence="7">Belongs to the class I-like SAM-binding methyltransferase superfamily. C5-methyltransferase family.</text>
</comment>
<gene>
    <name evidence="9" type="ORF">GGR16_005176</name>
</gene>
<dbReference type="Pfam" id="PF00145">
    <property type="entry name" value="DNA_methylase"/>
    <property type="match status" value="1"/>
</dbReference>
<dbReference type="GO" id="GO:0009307">
    <property type="term" value="P:DNA restriction-modification system"/>
    <property type="evidence" value="ECO:0007669"/>
    <property type="project" value="UniProtKB-KW"/>
</dbReference>
<dbReference type="InterPro" id="IPR029063">
    <property type="entry name" value="SAM-dependent_MTases_sf"/>
</dbReference>
<comment type="caution">
    <text evidence="9">The sequence shown here is derived from an EMBL/GenBank/DDBJ whole genome shotgun (WGS) entry which is preliminary data.</text>
</comment>
<keyword evidence="3 7" id="KW-0808">Transferase</keyword>
<name>A0A840C7V2_9HYPH</name>
<sequence length="389" mass="42546">MSGTLNSVSVKKSAPEREVARGNANSVQDHSIFPVTGSDDVMAVDLFCGAGGLTYGLQRAGITVVEGVDIDGACRYAYEVNNGSRFVHKSALDYTAADAATALDGAKVRVLAGCAPCQPFSTYTQGPRGNHRDKWALLDRFGELARSVLPDIVSMENVTPLAVTDRFKSFVDELEEAGFRVKHWIVDCREYGAPQQRRRLVLLASRHGEIDILPPTHKHPEQWTAVRDVIGDMPPLGAGETDTGDPLHRTSRLSPTNMKRMLASKPGGTWRDWPDELRAPCHVRESGKTYPAVYGRMEWGKPAPTMTGQCFGFGNGRFGHPEQHRAISLREAAILQTFPRTYEFIEPGSAVSMKSVGRMIGNAVPPLLGEVIGKSIVRHIREKNIVGNS</sequence>
<dbReference type="PROSITE" id="PS00095">
    <property type="entry name" value="C5_MTASE_2"/>
    <property type="match status" value="1"/>
</dbReference>
<dbReference type="PANTHER" id="PTHR10629">
    <property type="entry name" value="CYTOSINE-SPECIFIC METHYLTRANSFERASE"/>
    <property type="match status" value="1"/>
</dbReference>
<evidence type="ECO:0000256" key="4">
    <source>
        <dbReference type="ARBA" id="ARBA00022691"/>
    </source>
</evidence>
<dbReference type="InterPro" id="IPR001525">
    <property type="entry name" value="C5_MeTfrase"/>
</dbReference>
<dbReference type="GO" id="GO:0032259">
    <property type="term" value="P:methylation"/>
    <property type="evidence" value="ECO:0007669"/>
    <property type="project" value="UniProtKB-KW"/>
</dbReference>
<dbReference type="Proteomes" id="UP000577362">
    <property type="component" value="Unassembled WGS sequence"/>
</dbReference>
<reference evidence="9 10" key="1">
    <citation type="submission" date="2020-08" db="EMBL/GenBank/DDBJ databases">
        <title>Genomic Encyclopedia of Type Strains, Phase IV (KMG-IV): sequencing the most valuable type-strain genomes for metagenomic binning, comparative biology and taxonomic classification.</title>
        <authorList>
            <person name="Goeker M."/>
        </authorList>
    </citation>
    <scope>NUCLEOTIDE SEQUENCE [LARGE SCALE GENOMIC DNA]</scope>
    <source>
        <strain evidence="9 10">DSM 103737</strain>
    </source>
</reference>
<organism evidence="9 10">
    <name type="scientific">Chelatococcus caeni</name>
    <dbReference type="NCBI Taxonomy" id="1348468"/>
    <lineage>
        <taxon>Bacteria</taxon>
        <taxon>Pseudomonadati</taxon>
        <taxon>Pseudomonadota</taxon>
        <taxon>Alphaproteobacteria</taxon>
        <taxon>Hyphomicrobiales</taxon>
        <taxon>Chelatococcaceae</taxon>
        <taxon>Chelatococcus</taxon>
    </lineage>
</organism>
<evidence type="ECO:0000256" key="5">
    <source>
        <dbReference type="ARBA" id="ARBA00022747"/>
    </source>
</evidence>
<protein>
    <recommendedName>
        <fullName evidence="1">DNA (cytosine-5-)-methyltransferase</fullName>
        <ecNumber evidence="1">2.1.1.37</ecNumber>
    </recommendedName>
</protein>
<dbReference type="PROSITE" id="PS51679">
    <property type="entry name" value="SAM_MT_C5"/>
    <property type="match status" value="1"/>
</dbReference>
<dbReference type="GO" id="GO:0003677">
    <property type="term" value="F:DNA binding"/>
    <property type="evidence" value="ECO:0007669"/>
    <property type="project" value="TreeGrafter"/>
</dbReference>
<dbReference type="Gene3D" id="3.40.50.150">
    <property type="entry name" value="Vaccinia Virus protein VP39"/>
    <property type="match status" value="1"/>
</dbReference>
<dbReference type="EMBL" id="JACIEN010000012">
    <property type="protein sequence ID" value="MBB4020112.1"/>
    <property type="molecule type" value="Genomic_DNA"/>
</dbReference>
<dbReference type="SUPFAM" id="SSF53335">
    <property type="entry name" value="S-adenosyl-L-methionine-dependent methyltransferases"/>
    <property type="match status" value="1"/>
</dbReference>
<comment type="catalytic activity">
    <reaction evidence="6">
        <text>a 2'-deoxycytidine in DNA + S-adenosyl-L-methionine = a 5-methyl-2'-deoxycytidine in DNA + S-adenosyl-L-homocysteine + H(+)</text>
        <dbReference type="Rhea" id="RHEA:13681"/>
        <dbReference type="Rhea" id="RHEA-COMP:11369"/>
        <dbReference type="Rhea" id="RHEA-COMP:11370"/>
        <dbReference type="ChEBI" id="CHEBI:15378"/>
        <dbReference type="ChEBI" id="CHEBI:57856"/>
        <dbReference type="ChEBI" id="CHEBI:59789"/>
        <dbReference type="ChEBI" id="CHEBI:85452"/>
        <dbReference type="ChEBI" id="CHEBI:85454"/>
        <dbReference type="EC" id="2.1.1.37"/>
    </reaction>
</comment>
<feature type="region of interest" description="Disordered" evidence="8">
    <location>
        <begin position="1"/>
        <end position="25"/>
    </location>
</feature>
<evidence type="ECO:0000256" key="2">
    <source>
        <dbReference type="ARBA" id="ARBA00022603"/>
    </source>
</evidence>
<dbReference type="GO" id="GO:0044027">
    <property type="term" value="P:negative regulation of gene expression via chromosomal CpG island methylation"/>
    <property type="evidence" value="ECO:0007669"/>
    <property type="project" value="TreeGrafter"/>
</dbReference>
<keyword evidence="4 7" id="KW-0949">S-adenosyl-L-methionine</keyword>
<evidence type="ECO:0000256" key="6">
    <source>
        <dbReference type="ARBA" id="ARBA00047422"/>
    </source>
</evidence>
<keyword evidence="5" id="KW-0680">Restriction system</keyword>
<dbReference type="InterPro" id="IPR031303">
    <property type="entry name" value="C5_meth_CS"/>
</dbReference>
<evidence type="ECO:0000256" key="8">
    <source>
        <dbReference type="SAM" id="MobiDB-lite"/>
    </source>
</evidence>
<proteinExistence type="inferred from homology"/>
<keyword evidence="10" id="KW-1185">Reference proteome</keyword>
<evidence type="ECO:0000256" key="3">
    <source>
        <dbReference type="ARBA" id="ARBA00022679"/>
    </source>
</evidence>
<evidence type="ECO:0000256" key="7">
    <source>
        <dbReference type="PROSITE-ProRule" id="PRU01016"/>
    </source>
</evidence>
<feature type="compositionally biased region" description="Polar residues" evidence="8">
    <location>
        <begin position="1"/>
        <end position="10"/>
    </location>
</feature>
<evidence type="ECO:0000256" key="1">
    <source>
        <dbReference type="ARBA" id="ARBA00011975"/>
    </source>
</evidence>
<dbReference type="EC" id="2.1.1.37" evidence="1"/>
<accession>A0A840C7V2</accession>
<dbReference type="Gene3D" id="3.90.120.10">
    <property type="entry name" value="DNA Methylase, subunit A, domain 2"/>
    <property type="match status" value="1"/>
</dbReference>
<keyword evidence="2 7" id="KW-0489">Methyltransferase</keyword>
<dbReference type="GO" id="GO:0003886">
    <property type="term" value="F:DNA (cytosine-5-)-methyltransferase activity"/>
    <property type="evidence" value="ECO:0007669"/>
    <property type="project" value="UniProtKB-EC"/>
</dbReference>
<feature type="active site" evidence="7">
    <location>
        <position position="117"/>
    </location>
</feature>
<dbReference type="PANTHER" id="PTHR10629:SF52">
    <property type="entry name" value="DNA (CYTOSINE-5)-METHYLTRANSFERASE 1"/>
    <property type="match status" value="1"/>
</dbReference>
<evidence type="ECO:0000313" key="9">
    <source>
        <dbReference type="EMBL" id="MBB4020112.1"/>
    </source>
</evidence>
<dbReference type="RefSeq" id="WP_210289717.1">
    <property type="nucleotide sequence ID" value="NZ_JACIEN010000012.1"/>
</dbReference>
<evidence type="ECO:0000313" key="10">
    <source>
        <dbReference type="Proteomes" id="UP000577362"/>
    </source>
</evidence>
<dbReference type="InterPro" id="IPR050390">
    <property type="entry name" value="C5-Methyltransferase"/>
</dbReference>
<dbReference type="PRINTS" id="PR00105">
    <property type="entry name" value="C5METTRFRASE"/>
</dbReference>